<evidence type="ECO:0000313" key="6">
    <source>
        <dbReference type="EMBL" id="SIN92125.1"/>
    </source>
</evidence>
<evidence type="ECO:0000256" key="2">
    <source>
        <dbReference type="SAM" id="SignalP"/>
    </source>
</evidence>
<dbReference type="SUPFAM" id="SSF63825">
    <property type="entry name" value="YWTD domain"/>
    <property type="match status" value="1"/>
</dbReference>
<evidence type="ECO:0000256" key="1">
    <source>
        <dbReference type="SAM" id="Phobius"/>
    </source>
</evidence>
<proteinExistence type="predicted"/>
<keyword evidence="1" id="KW-0472">Membrane</keyword>
<feature type="domain" description="DUF11" evidence="3">
    <location>
        <begin position="302"/>
        <end position="415"/>
    </location>
</feature>
<dbReference type="AlphaFoldDB" id="A0A1N6FA16"/>
<dbReference type="OrthoDB" id="134475at2"/>
<gene>
    <name evidence="6" type="ORF">SAMN05443544_1875</name>
</gene>
<dbReference type="Pfam" id="PF21959">
    <property type="entry name" value="DUF6923"/>
    <property type="match status" value="1"/>
</dbReference>
<dbReference type="PANTHER" id="PTHR34819">
    <property type="entry name" value="LARGE CYSTEINE-RICH PERIPLASMIC PROTEIN OMCB"/>
    <property type="match status" value="1"/>
</dbReference>
<feature type="domain" description="DUF6923" evidence="4">
    <location>
        <begin position="57"/>
        <end position="295"/>
    </location>
</feature>
<dbReference type="InterPro" id="IPR001434">
    <property type="entry name" value="OmcB-like_DUF11"/>
</dbReference>
<dbReference type="Pfam" id="PF24346">
    <property type="entry name" value="DUF7507"/>
    <property type="match status" value="1"/>
</dbReference>
<keyword evidence="7" id="KW-1185">Reference proteome</keyword>
<feature type="domain" description="DUF7507" evidence="5">
    <location>
        <begin position="428"/>
        <end position="523"/>
    </location>
</feature>
<dbReference type="InterPro" id="IPR051172">
    <property type="entry name" value="Chlamydia_OmcB"/>
</dbReference>
<dbReference type="RefSeq" id="WP_084183860.1">
    <property type="nucleotide sequence ID" value="NZ_FSRJ01000002.1"/>
</dbReference>
<protein>
    <submittedName>
        <fullName evidence="6">Conserved repeat domain-containing protein</fullName>
    </submittedName>
</protein>
<dbReference type="Proteomes" id="UP000184699">
    <property type="component" value="Unassembled WGS sequence"/>
</dbReference>
<dbReference type="InterPro" id="IPR047589">
    <property type="entry name" value="DUF11_rpt"/>
</dbReference>
<feature type="signal peptide" evidence="2">
    <location>
        <begin position="1"/>
        <end position="41"/>
    </location>
</feature>
<accession>A0A1N6FA16</accession>
<organism evidence="6 7">
    <name type="scientific">Agromyces cerinus subsp. cerinus</name>
    <dbReference type="NCBI Taxonomy" id="232089"/>
    <lineage>
        <taxon>Bacteria</taxon>
        <taxon>Bacillati</taxon>
        <taxon>Actinomycetota</taxon>
        <taxon>Actinomycetes</taxon>
        <taxon>Micrococcales</taxon>
        <taxon>Microbacteriaceae</taxon>
        <taxon>Agromyces</taxon>
    </lineage>
</organism>
<keyword evidence="1" id="KW-0812">Transmembrane</keyword>
<dbReference type="EMBL" id="FSRJ01000002">
    <property type="protein sequence ID" value="SIN92125.1"/>
    <property type="molecule type" value="Genomic_DNA"/>
</dbReference>
<dbReference type="NCBIfam" id="TIGR01451">
    <property type="entry name" value="B_ant_repeat"/>
    <property type="match status" value="2"/>
</dbReference>
<dbReference type="InterPro" id="IPR055354">
    <property type="entry name" value="DUF7507"/>
</dbReference>
<evidence type="ECO:0000259" key="4">
    <source>
        <dbReference type="Pfam" id="PF21959"/>
    </source>
</evidence>
<reference evidence="7" key="1">
    <citation type="submission" date="2016-11" db="EMBL/GenBank/DDBJ databases">
        <authorList>
            <person name="Varghese N."/>
            <person name="Submissions S."/>
        </authorList>
    </citation>
    <scope>NUCLEOTIDE SEQUENCE [LARGE SCALE GENOMIC DNA]</scope>
    <source>
        <strain evidence="7">DSM 8595</strain>
    </source>
</reference>
<dbReference type="STRING" id="232089.SAMN05443544_1875"/>
<evidence type="ECO:0000313" key="7">
    <source>
        <dbReference type="Proteomes" id="UP000184699"/>
    </source>
</evidence>
<dbReference type="Pfam" id="PF01345">
    <property type="entry name" value="DUF11"/>
    <property type="match status" value="1"/>
</dbReference>
<name>A0A1N6FA16_9MICO</name>
<dbReference type="InterPro" id="IPR054215">
    <property type="entry name" value="DUF6923"/>
</dbReference>
<sequence length="606" mass="61195">MQRTHHQLDDRTRRGPRALATLTALGLAAGAVLAGSLPVTAADAAPLDCLTPTAYVAQSENADGSGSTQLYSETYELGKAVFTEIGAPWGGQSGNGGRYNAIGFNTEDRQLYGISGSYDLAGTSTYDLLQIDEDGTVNNLGPLVGMPTNGAFINAGAFIDGGYYVGSFYSSELYKIDVDTGAVLTIQLGNEFTVADFTPVGGFLWGTNQGGMIERIDPVSGSVTSFSLNNVISAEDANAGAAFTFGNGNFGISSSSTGVVTQLAIGDPGAAAPTFTVVSQAAGPKSQRNDGASCMPAVPNTDLAIEKKADQILAPGGAITWAIRVTNNGPAISSGYTVQDLVPAGVTNVATSTEGCTVAGGSLTCVGSTLMVGRSADIVLTGTAPQTDSALIVNTASVIANEPDDVLENNTATAETRTQADAAADFTMKKTATLVDENDNELADAGEKISYAFEVTNTGNVPLSGLAIKDPLGGAVTCDVTSLAPAASTSCATDEDYVVTAADVKAGSVVNVATATVTPPTGVANPGQREDTATTRTGEVPVVVTPPTTKPVVPGTPSAGGAGLASTGTEHVGTLVNLAAAVLLGAGALLGFARYRRRRGVHGDAA</sequence>
<feature type="chain" id="PRO_5039076401" evidence="2">
    <location>
        <begin position="42"/>
        <end position="606"/>
    </location>
</feature>
<evidence type="ECO:0000259" key="5">
    <source>
        <dbReference type="Pfam" id="PF24346"/>
    </source>
</evidence>
<feature type="transmembrane region" description="Helical" evidence="1">
    <location>
        <begin position="575"/>
        <end position="593"/>
    </location>
</feature>
<keyword evidence="1" id="KW-1133">Transmembrane helix</keyword>
<evidence type="ECO:0000259" key="3">
    <source>
        <dbReference type="Pfam" id="PF01345"/>
    </source>
</evidence>
<keyword evidence="2" id="KW-0732">Signal</keyword>